<dbReference type="PANTHER" id="PTHR35896">
    <property type="entry name" value="IG-LIKE DOMAIN-CONTAINING PROTEIN"/>
    <property type="match status" value="1"/>
</dbReference>
<dbReference type="OrthoDB" id="3501153at2759"/>
<dbReference type="Proteomes" id="UP000184383">
    <property type="component" value="Unassembled WGS sequence"/>
</dbReference>
<dbReference type="RefSeq" id="XP_040687824.1">
    <property type="nucleotide sequence ID" value="XM_040831099.1"/>
</dbReference>
<keyword evidence="2" id="KW-0472">Membrane</keyword>
<keyword evidence="2" id="KW-1133">Transmembrane helix</keyword>
<evidence type="ECO:0000256" key="1">
    <source>
        <dbReference type="SAM" id="MobiDB-lite"/>
    </source>
</evidence>
<feature type="transmembrane region" description="Helical" evidence="2">
    <location>
        <begin position="43"/>
        <end position="69"/>
    </location>
</feature>
<sequence>MDSPRTPFLVKSGPHFEPVDEEPLEKPPESIIRSSTRHPPSKYYIALCIRIFIVLLAIWDCVALVLLLIQHFRPSVLTPRFPDVYRPSTLPPTLNFCDCGSSISEAISKSCTFDILATSWLPPYCRDEELTAEFERSGPGPNGAWSYFADEAATIPMNKSQIAALADVNGTFWVTQAWHLEHCIFYWMKYVRMRDTGAVMEDRFEGVDHVRHCGLLFRDEKDNLSTMMIEASVVLQSGK</sequence>
<protein>
    <submittedName>
        <fullName evidence="3">Uncharacterized protein</fullName>
    </submittedName>
</protein>
<evidence type="ECO:0000256" key="2">
    <source>
        <dbReference type="SAM" id="Phobius"/>
    </source>
</evidence>
<proteinExistence type="predicted"/>
<dbReference type="InterPro" id="IPR053008">
    <property type="entry name" value="Phomopsin_biosynth_assoc"/>
</dbReference>
<organism evidence="3 4">
    <name type="scientific">Aspergillus wentii DTO 134E9</name>
    <dbReference type="NCBI Taxonomy" id="1073089"/>
    <lineage>
        <taxon>Eukaryota</taxon>
        <taxon>Fungi</taxon>
        <taxon>Dikarya</taxon>
        <taxon>Ascomycota</taxon>
        <taxon>Pezizomycotina</taxon>
        <taxon>Eurotiomycetes</taxon>
        <taxon>Eurotiomycetidae</taxon>
        <taxon>Eurotiales</taxon>
        <taxon>Aspergillaceae</taxon>
        <taxon>Aspergillus</taxon>
        <taxon>Aspergillus subgen. Cremei</taxon>
    </lineage>
</organism>
<dbReference type="PANTHER" id="PTHR35896:SF3">
    <property type="entry name" value="MAJOR FACILITATOR SUPERFAMILY TRANSPORTER"/>
    <property type="match status" value="1"/>
</dbReference>
<dbReference type="GeneID" id="63746947"/>
<dbReference type="AlphaFoldDB" id="A0A1L9RH06"/>
<dbReference type="EMBL" id="KV878213">
    <property type="protein sequence ID" value="OJJ34148.1"/>
    <property type="molecule type" value="Genomic_DNA"/>
</dbReference>
<dbReference type="STRING" id="1073089.A0A1L9RH06"/>
<dbReference type="VEuPathDB" id="FungiDB:ASPWEDRAFT_173574"/>
<keyword evidence="4" id="KW-1185">Reference proteome</keyword>
<evidence type="ECO:0000313" key="4">
    <source>
        <dbReference type="Proteomes" id="UP000184383"/>
    </source>
</evidence>
<accession>A0A1L9RH06</accession>
<reference evidence="4" key="1">
    <citation type="journal article" date="2017" name="Genome Biol.">
        <title>Comparative genomics reveals high biological diversity and specific adaptations in the industrially and medically important fungal genus Aspergillus.</title>
        <authorList>
            <person name="de Vries R.P."/>
            <person name="Riley R."/>
            <person name="Wiebenga A."/>
            <person name="Aguilar-Osorio G."/>
            <person name="Amillis S."/>
            <person name="Uchima C.A."/>
            <person name="Anderluh G."/>
            <person name="Asadollahi M."/>
            <person name="Askin M."/>
            <person name="Barry K."/>
            <person name="Battaglia E."/>
            <person name="Bayram O."/>
            <person name="Benocci T."/>
            <person name="Braus-Stromeyer S.A."/>
            <person name="Caldana C."/>
            <person name="Canovas D."/>
            <person name="Cerqueira G.C."/>
            <person name="Chen F."/>
            <person name="Chen W."/>
            <person name="Choi C."/>
            <person name="Clum A."/>
            <person name="Dos Santos R.A."/>
            <person name="Damasio A.R."/>
            <person name="Diallinas G."/>
            <person name="Emri T."/>
            <person name="Fekete E."/>
            <person name="Flipphi M."/>
            <person name="Freyberg S."/>
            <person name="Gallo A."/>
            <person name="Gournas C."/>
            <person name="Habgood R."/>
            <person name="Hainaut M."/>
            <person name="Harispe M.L."/>
            <person name="Henrissat B."/>
            <person name="Hilden K.S."/>
            <person name="Hope R."/>
            <person name="Hossain A."/>
            <person name="Karabika E."/>
            <person name="Karaffa L."/>
            <person name="Karanyi Z."/>
            <person name="Krasevec N."/>
            <person name="Kuo A."/>
            <person name="Kusch H."/>
            <person name="LaButti K."/>
            <person name="Lagendijk E.L."/>
            <person name="Lapidus A."/>
            <person name="Levasseur A."/>
            <person name="Lindquist E."/>
            <person name="Lipzen A."/>
            <person name="Logrieco A.F."/>
            <person name="MacCabe A."/>
            <person name="Maekelae M.R."/>
            <person name="Malavazi I."/>
            <person name="Melin P."/>
            <person name="Meyer V."/>
            <person name="Mielnichuk N."/>
            <person name="Miskei M."/>
            <person name="Molnar A.P."/>
            <person name="Mule G."/>
            <person name="Ngan C.Y."/>
            <person name="Orejas M."/>
            <person name="Orosz E."/>
            <person name="Ouedraogo J.P."/>
            <person name="Overkamp K.M."/>
            <person name="Park H.-S."/>
            <person name="Perrone G."/>
            <person name="Piumi F."/>
            <person name="Punt P.J."/>
            <person name="Ram A.F."/>
            <person name="Ramon A."/>
            <person name="Rauscher S."/>
            <person name="Record E."/>
            <person name="Riano-Pachon D.M."/>
            <person name="Robert V."/>
            <person name="Roehrig J."/>
            <person name="Ruller R."/>
            <person name="Salamov A."/>
            <person name="Salih N.S."/>
            <person name="Samson R.A."/>
            <person name="Sandor E."/>
            <person name="Sanguinetti M."/>
            <person name="Schuetze T."/>
            <person name="Sepcic K."/>
            <person name="Shelest E."/>
            <person name="Sherlock G."/>
            <person name="Sophianopoulou V."/>
            <person name="Squina F.M."/>
            <person name="Sun H."/>
            <person name="Susca A."/>
            <person name="Todd R.B."/>
            <person name="Tsang A."/>
            <person name="Unkles S.E."/>
            <person name="van de Wiele N."/>
            <person name="van Rossen-Uffink D."/>
            <person name="Oliveira J.V."/>
            <person name="Vesth T.C."/>
            <person name="Visser J."/>
            <person name="Yu J.-H."/>
            <person name="Zhou M."/>
            <person name="Andersen M.R."/>
            <person name="Archer D.B."/>
            <person name="Baker S.E."/>
            <person name="Benoit I."/>
            <person name="Brakhage A.A."/>
            <person name="Braus G.H."/>
            <person name="Fischer R."/>
            <person name="Frisvad J.C."/>
            <person name="Goldman G.H."/>
            <person name="Houbraken J."/>
            <person name="Oakley B."/>
            <person name="Pocsi I."/>
            <person name="Scazzocchio C."/>
            <person name="Seiboth B."/>
            <person name="vanKuyk P.A."/>
            <person name="Wortman J."/>
            <person name="Dyer P.S."/>
            <person name="Grigoriev I.V."/>
        </authorList>
    </citation>
    <scope>NUCLEOTIDE SEQUENCE [LARGE SCALE GENOMIC DNA]</scope>
    <source>
        <strain evidence="4">DTO 134E9</strain>
    </source>
</reference>
<name>A0A1L9RH06_ASPWE</name>
<feature type="region of interest" description="Disordered" evidence="1">
    <location>
        <begin position="1"/>
        <end position="31"/>
    </location>
</feature>
<evidence type="ECO:0000313" key="3">
    <source>
        <dbReference type="EMBL" id="OJJ34148.1"/>
    </source>
</evidence>
<keyword evidence="2" id="KW-0812">Transmembrane</keyword>
<gene>
    <name evidence="3" type="ORF">ASPWEDRAFT_173574</name>
</gene>